<reference evidence="3 4" key="1">
    <citation type="submission" date="2020-11" db="EMBL/GenBank/DDBJ databases">
        <title>A novel isolate from a Black sea contaminated sediment with potential to produce alkanes: Plantactinospora alkalitolerans sp. nov.</title>
        <authorList>
            <person name="Carro L."/>
            <person name="Veyisoglu A."/>
            <person name="Guven K."/>
            <person name="Schumann P."/>
            <person name="Klenk H.-P."/>
            <person name="Sahin N."/>
        </authorList>
    </citation>
    <scope>NUCLEOTIDE SEQUENCE [LARGE SCALE GENOMIC DNA]</scope>
    <source>
        <strain evidence="3 4">S1510</strain>
    </source>
</reference>
<evidence type="ECO:0000256" key="1">
    <source>
        <dbReference type="SAM" id="MobiDB-lite"/>
    </source>
</evidence>
<keyword evidence="2" id="KW-0472">Membrane</keyword>
<keyword evidence="2" id="KW-0812">Transmembrane</keyword>
<evidence type="ECO:0000313" key="3">
    <source>
        <dbReference type="EMBL" id="MBF9135340.1"/>
    </source>
</evidence>
<feature type="transmembrane region" description="Helical" evidence="2">
    <location>
        <begin position="14"/>
        <end position="33"/>
    </location>
</feature>
<gene>
    <name evidence="3" type="ORF">I0C86_41555</name>
</gene>
<sequence length="148" mass="15704">MGSLTARDALTSDWTFFVATGAYFGCVAAYSAAPRWSTAERAYLAGVAAVPALLAARAAALGKPDDYAMAVCWLALTRAWAAELADAIAPTLYRERGGRRVGELALAALGWVVAAWPRHLEWIVGPRLPEESPQDPPGQQVRRPPGGA</sequence>
<dbReference type="EMBL" id="JADPUN010000422">
    <property type="protein sequence ID" value="MBF9135340.1"/>
    <property type="molecule type" value="Genomic_DNA"/>
</dbReference>
<feature type="compositionally biased region" description="Low complexity" evidence="1">
    <location>
        <begin position="137"/>
        <end position="148"/>
    </location>
</feature>
<dbReference type="Proteomes" id="UP000638560">
    <property type="component" value="Unassembled WGS sequence"/>
</dbReference>
<protein>
    <submittedName>
        <fullName evidence="3">Uncharacterized protein</fullName>
    </submittedName>
</protein>
<feature type="region of interest" description="Disordered" evidence="1">
    <location>
        <begin position="127"/>
        <end position="148"/>
    </location>
</feature>
<name>A0ABS0HA48_9ACTN</name>
<keyword evidence="2" id="KW-1133">Transmembrane helix</keyword>
<evidence type="ECO:0000313" key="4">
    <source>
        <dbReference type="Proteomes" id="UP000638560"/>
    </source>
</evidence>
<proteinExistence type="predicted"/>
<comment type="caution">
    <text evidence="3">The sequence shown here is derived from an EMBL/GenBank/DDBJ whole genome shotgun (WGS) entry which is preliminary data.</text>
</comment>
<keyword evidence="4" id="KW-1185">Reference proteome</keyword>
<evidence type="ECO:0000256" key="2">
    <source>
        <dbReference type="SAM" id="Phobius"/>
    </source>
</evidence>
<accession>A0ABS0HA48</accession>
<organism evidence="3 4">
    <name type="scientific">Plantactinospora alkalitolerans</name>
    <dbReference type="NCBI Taxonomy" id="2789879"/>
    <lineage>
        <taxon>Bacteria</taxon>
        <taxon>Bacillati</taxon>
        <taxon>Actinomycetota</taxon>
        <taxon>Actinomycetes</taxon>
        <taxon>Micromonosporales</taxon>
        <taxon>Micromonosporaceae</taxon>
        <taxon>Plantactinospora</taxon>
    </lineage>
</organism>
<dbReference type="RefSeq" id="WP_196206793.1">
    <property type="nucleotide sequence ID" value="NZ_JADPUN010000422.1"/>
</dbReference>